<name>A0A918QBD0_9ACTN</name>
<dbReference type="InterPro" id="IPR017972">
    <property type="entry name" value="Cyt_P450_CS"/>
</dbReference>
<comment type="caution">
    <text evidence="8">The sequence shown here is derived from an EMBL/GenBank/DDBJ whole genome shotgun (WGS) entry which is preliminary data.</text>
</comment>
<dbReference type="Gene3D" id="1.10.630.10">
    <property type="entry name" value="Cytochrome P450"/>
    <property type="match status" value="1"/>
</dbReference>
<keyword evidence="5 7" id="KW-0408">Iron</keyword>
<protein>
    <submittedName>
        <fullName evidence="8">Cytochrome P450</fullName>
    </submittedName>
</protein>
<dbReference type="GO" id="GO:0016705">
    <property type="term" value="F:oxidoreductase activity, acting on paired donors, with incorporation or reduction of molecular oxygen"/>
    <property type="evidence" value="ECO:0007669"/>
    <property type="project" value="InterPro"/>
</dbReference>
<dbReference type="FunFam" id="1.10.630.10:FF:000018">
    <property type="entry name" value="Cytochrome P450 monooxygenase"/>
    <property type="match status" value="1"/>
</dbReference>
<evidence type="ECO:0000313" key="9">
    <source>
        <dbReference type="Proteomes" id="UP000622166"/>
    </source>
</evidence>
<dbReference type="Pfam" id="PF00067">
    <property type="entry name" value="p450"/>
    <property type="match status" value="1"/>
</dbReference>
<dbReference type="EMBL" id="BMVW01000023">
    <property type="protein sequence ID" value="GGZ39830.1"/>
    <property type="molecule type" value="Genomic_DNA"/>
</dbReference>
<dbReference type="InterPro" id="IPR002397">
    <property type="entry name" value="Cyt_P450_B"/>
</dbReference>
<dbReference type="GO" id="GO:0020037">
    <property type="term" value="F:heme binding"/>
    <property type="evidence" value="ECO:0007669"/>
    <property type="project" value="InterPro"/>
</dbReference>
<accession>A0A918QBD0</accession>
<dbReference type="InterPro" id="IPR001128">
    <property type="entry name" value="Cyt_P450"/>
</dbReference>
<sequence length="410" mass="45764">MPAPRTEDALHRFPFPRVPATRPPCAYARFRADEPVVRVAMPSGDTAYFVTRYEDARFVLTDPRFSRAVELAGLKLGDIGIAEHLLLSNLANMDRPEHTRLRRLVSSAFSESHVARLRPEIEKATRTHLDRLARREPPVDLMEELCRHLPAGVLLDYLGIPYTDRDRLLGWTGVLTDLAGHTQEEVDATRDALHAHLKSVIAARRQDPGDDVLTLLSRLCYEERRISEFELEALAMFLLIGGLHTVVYQLGLCVVALLENPDQIRHLLTGPEAGDAALEELLRYTNAVESSLLRTAREDVTVGGCRIPAGSAVLAAIPSANHDERCFPSPDELDLRRRPDPAHLTFGHGMHRCLGAPISRLMLRIVLPALFRRFPTLRLAVPPSALAWKPDRLLTGYDTIPVTWSGTRAP</sequence>
<dbReference type="PRINTS" id="PR00359">
    <property type="entry name" value="BP450"/>
</dbReference>
<keyword evidence="4 7" id="KW-0560">Oxidoreductase</keyword>
<dbReference type="RefSeq" id="WP_189866564.1">
    <property type="nucleotide sequence ID" value="NZ_BMVW01000023.1"/>
</dbReference>
<dbReference type="AlphaFoldDB" id="A0A918QBD0"/>
<evidence type="ECO:0000256" key="3">
    <source>
        <dbReference type="ARBA" id="ARBA00022723"/>
    </source>
</evidence>
<dbReference type="PROSITE" id="PS00086">
    <property type="entry name" value="CYTOCHROME_P450"/>
    <property type="match status" value="1"/>
</dbReference>
<gene>
    <name evidence="8" type="ORF">GCM10010365_70850</name>
</gene>
<dbReference type="GO" id="GO:0005506">
    <property type="term" value="F:iron ion binding"/>
    <property type="evidence" value="ECO:0007669"/>
    <property type="project" value="InterPro"/>
</dbReference>
<evidence type="ECO:0000313" key="8">
    <source>
        <dbReference type="EMBL" id="GGZ39830.1"/>
    </source>
</evidence>
<reference evidence="8" key="2">
    <citation type="submission" date="2020-09" db="EMBL/GenBank/DDBJ databases">
        <authorList>
            <person name="Sun Q."/>
            <person name="Ohkuma M."/>
        </authorList>
    </citation>
    <scope>NUCLEOTIDE SEQUENCE</scope>
    <source>
        <strain evidence="8">JCM 4815</strain>
    </source>
</reference>
<dbReference type="PANTHER" id="PTHR46696">
    <property type="entry name" value="P450, PUTATIVE (EUROFUNG)-RELATED"/>
    <property type="match status" value="1"/>
</dbReference>
<proteinExistence type="inferred from homology"/>
<evidence type="ECO:0000256" key="5">
    <source>
        <dbReference type="ARBA" id="ARBA00023004"/>
    </source>
</evidence>
<dbReference type="SUPFAM" id="SSF48264">
    <property type="entry name" value="Cytochrome P450"/>
    <property type="match status" value="1"/>
</dbReference>
<keyword evidence="9" id="KW-1185">Reference proteome</keyword>
<evidence type="ECO:0000256" key="7">
    <source>
        <dbReference type="RuleBase" id="RU000461"/>
    </source>
</evidence>
<keyword evidence="2 7" id="KW-0349">Heme</keyword>
<evidence type="ECO:0000256" key="1">
    <source>
        <dbReference type="ARBA" id="ARBA00010617"/>
    </source>
</evidence>
<keyword evidence="6 7" id="KW-0503">Monooxygenase</keyword>
<dbReference type="PANTHER" id="PTHR46696:SF6">
    <property type="entry name" value="P450, PUTATIVE (EUROFUNG)-RELATED"/>
    <property type="match status" value="1"/>
</dbReference>
<dbReference type="GO" id="GO:0004497">
    <property type="term" value="F:monooxygenase activity"/>
    <property type="evidence" value="ECO:0007669"/>
    <property type="project" value="UniProtKB-KW"/>
</dbReference>
<dbReference type="CDD" id="cd11031">
    <property type="entry name" value="Cyp158A-like"/>
    <property type="match status" value="1"/>
</dbReference>
<evidence type="ECO:0000256" key="2">
    <source>
        <dbReference type="ARBA" id="ARBA00022617"/>
    </source>
</evidence>
<evidence type="ECO:0000256" key="6">
    <source>
        <dbReference type="ARBA" id="ARBA00023033"/>
    </source>
</evidence>
<reference evidence="8" key="1">
    <citation type="journal article" date="2014" name="Int. J. Syst. Evol. Microbiol.">
        <title>Complete genome sequence of Corynebacterium casei LMG S-19264T (=DSM 44701T), isolated from a smear-ripened cheese.</title>
        <authorList>
            <consortium name="US DOE Joint Genome Institute (JGI-PGF)"/>
            <person name="Walter F."/>
            <person name="Albersmeier A."/>
            <person name="Kalinowski J."/>
            <person name="Ruckert C."/>
        </authorList>
    </citation>
    <scope>NUCLEOTIDE SEQUENCE</scope>
    <source>
        <strain evidence="8">JCM 4815</strain>
    </source>
</reference>
<evidence type="ECO:0000256" key="4">
    <source>
        <dbReference type="ARBA" id="ARBA00023002"/>
    </source>
</evidence>
<keyword evidence="3 7" id="KW-0479">Metal-binding</keyword>
<comment type="similarity">
    <text evidence="1 7">Belongs to the cytochrome P450 family.</text>
</comment>
<organism evidence="8 9">
    <name type="scientific">Streptomyces poonensis</name>
    <dbReference type="NCBI Taxonomy" id="68255"/>
    <lineage>
        <taxon>Bacteria</taxon>
        <taxon>Bacillati</taxon>
        <taxon>Actinomycetota</taxon>
        <taxon>Actinomycetes</taxon>
        <taxon>Kitasatosporales</taxon>
        <taxon>Streptomycetaceae</taxon>
        <taxon>Streptomyces</taxon>
    </lineage>
</organism>
<dbReference type="InterPro" id="IPR036396">
    <property type="entry name" value="Cyt_P450_sf"/>
</dbReference>
<dbReference type="Proteomes" id="UP000622166">
    <property type="component" value="Unassembled WGS sequence"/>
</dbReference>